<evidence type="ECO:0008006" key="3">
    <source>
        <dbReference type="Google" id="ProtNLM"/>
    </source>
</evidence>
<proteinExistence type="predicted"/>
<sequence>MNQDRRRLAVTALIKLATSDDYQDRADAGRALANFAEATEARESLLRLVLDVNDTLVTLATAEALLRRQDTAGFTIVAEALVEADIQHSTYIHDAVTAVFMVFASERDRAVEACDALSLDTGAQVRQGAAQLREMLAEIRPVLYPQEPA</sequence>
<accession>A0ABY2BJ58</accession>
<name>A0ABY2BJ58_9ACTN</name>
<gene>
    <name evidence="1" type="ORF">EV644_1072</name>
</gene>
<comment type="caution">
    <text evidence="1">The sequence shown here is derived from an EMBL/GenBank/DDBJ whole genome shotgun (WGS) entry which is preliminary data.</text>
</comment>
<dbReference type="EMBL" id="SLWM01000007">
    <property type="protein sequence ID" value="TCO21681.1"/>
    <property type="molecule type" value="Genomic_DNA"/>
</dbReference>
<protein>
    <recommendedName>
        <fullName evidence="3">HEAT repeat domain-containing protein</fullName>
    </recommendedName>
</protein>
<dbReference type="Proteomes" id="UP000295818">
    <property type="component" value="Unassembled WGS sequence"/>
</dbReference>
<dbReference type="SUPFAM" id="SSF48371">
    <property type="entry name" value="ARM repeat"/>
    <property type="match status" value="1"/>
</dbReference>
<reference evidence="1 2" key="1">
    <citation type="journal article" date="2015" name="Stand. Genomic Sci.">
        <title>Genomic Encyclopedia of Bacterial and Archaeal Type Strains, Phase III: the genomes of soil and plant-associated and newly described type strains.</title>
        <authorList>
            <person name="Whitman W.B."/>
            <person name="Woyke T."/>
            <person name="Klenk H.P."/>
            <person name="Zhou Y."/>
            <person name="Lilburn T.G."/>
            <person name="Beck B.J."/>
            <person name="De Vos P."/>
            <person name="Vandamme P."/>
            <person name="Eisen J.A."/>
            <person name="Garrity G."/>
            <person name="Hugenholtz P."/>
            <person name="Kyrpides N.C."/>
        </authorList>
    </citation>
    <scope>NUCLEOTIDE SEQUENCE [LARGE SCALE GENOMIC DNA]</scope>
    <source>
        <strain evidence="1 2">VKM Ac-2538</strain>
    </source>
</reference>
<dbReference type="InterPro" id="IPR016024">
    <property type="entry name" value="ARM-type_fold"/>
</dbReference>
<keyword evidence="2" id="KW-1185">Reference proteome</keyword>
<dbReference type="RefSeq" id="WP_132190255.1">
    <property type="nucleotide sequence ID" value="NZ_SLWM01000007.1"/>
</dbReference>
<evidence type="ECO:0000313" key="2">
    <source>
        <dbReference type="Proteomes" id="UP000295818"/>
    </source>
</evidence>
<organism evidence="1 2">
    <name type="scientific">Kribbella orskensis</name>
    <dbReference type="NCBI Taxonomy" id="2512216"/>
    <lineage>
        <taxon>Bacteria</taxon>
        <taxon>Bacillati</taxon>
        <taxon>Actinomycetota</taxon>
        <taxon>Actinomycetes</taxon>
        <taxon>Propionibacteriales</taxon>
        <taxon>Kribbellaceae</taxon>
        <taxon>Kribbella</taxon>
    </lineage>
</organism>
<evidence type="ECO:0000313" key="1">
    <source>
        <dbReference type="EMBL" id="TCO21681.1"/>
    </source>
</evidence>